<dbReference type="AlphaFoldDB" id="A0A0W4ZJ07"/>
<dbReference type="Pfam" id="PF12373">
    <property type="entry name" value="Msg2_C"/>
    <property type="match status" value="1"/>
</dbReference>
<evidence type="ECO:0000313" key="4">
    <source>
        <dbReference type="EMBL" id="KTW28356.1"/>
    </source>
</evidence>
<name>A0A0W4ZJ07_PNEJ7</name>
<keyword evidence="5" id="KW-1185">Reference proteome</keyword>
<dbReference type="GeneID" id="28941293"/>
<gene>
    <name evidence="4" type="ORF">T551_02775</name>
</gene>
<dbReference type="Proteomes" id="UP000053447">
    <property type="component" value="Unassembled WGS sequence"/>
</dbReference>
<feature type="non-terminal residue" evidence="4">
    <location>
        <position position="850"/>
    </location>
</feature>
<evidence type="ECO:0000256" key="2">
    <source>
        <dbReference type="SAM" id="MobiDB-lite"/>
    </source>
</evidence>
<accession>A0A0W4ZJ07</accession>
<dbReference type="VEuPathDB" id="FungiDB:T551_02775"/>
<protein>
    <recommendedName>
        <fullName evidence="3">Major surface glycoprotein 2 C-terminal domain-containing protein</fullName>
    </recommendedName>
</protein>
<dbReference type="InterPro" id="IPR003330">
    <property type="entry name" value="MSG"/>
</dbReference>
<comment type="caution">
    <text evidence="4">The sequence shown here is derived from an EMBL/GenBank/DDBJ whole genome shotgun (WGS) entry which is preliminary data.</text>
</comment>
<dbReference type="STRING" id="1408657.A0A0W4ZJ07"/>
<dbReference type="Pfam" id="PF02349">
    <property type="entry name" value="MSG"/>
    <property type="match status" value="5"/>
</dbReference>
<dbReference type="EMBL" id="LFWA01000012">
    <property type="protein sequence ID" value="KTW28356.1"/>
    <property type="molecule type" value="Genomic_DNA"/>
</dbReference>
<feature type="domain" description="Major surface glycoprotein 2 C-terminal" evidence="3">
    <location>
        <begin position="825"/>
        <end position="850"/>
    </location>
</feature>
<organism evidence="4 5">
    <name type="scientific">Pneumocystis jirovecii (strain RU7)</name>
    <name type="common">Human pneumocystis pneumonia agent</name>
    <dbReference type="NCBI Taxonomy" id="1408657"/>
    <lineage>
        <taxon>Eukaryota</taxon>
        <taxon>Fungi</taxon>
        <taxon>Dikarya</taxon>
        <taxon>Ascomycota</taxon>
        <taxon>Taphrinomycotina</taxon>
        <taxon>Pneumocystomycetes</taxon>
        <taxon>Pneumocystaceae</taxon>
        <taxon>Pneumocystis</taxon>
    </lineage>
</organism>
<keyword evidence="1" id="KW-0175">Coiled coil</keyword>
<feature type="coiled-coil region" evidence="1">
    <location>
        <begin position="749"/>
        <end position="790"/>
    </location>
</feature>
<sequence length="850" mass="96883">HSLARAVARAVKRQVQAVQKASVYDDEDYLLALIVGKSYDDTQKCKDTLEKYCNGLKEVDAKLEKVDKKLKDICNNKDKKCKDLKTKITGKCTTLKTALDTIVAKPSPAGDECRKNEQECLFLEGACSNVLTENCNTLRNKCYQKKREEVAEKALLRALSGSLEDQNKCKEELKKVCLELIEESDELTKLCFYQEETCTNLLQLKDTNCQSLKTEIEGLKDDDESKKKCHFLLEKCHYYNLSCKGKYSPGCKKLVKKCKNIIYTASNLDFDPTKPETTLAEKVNLKNLYEKAEEEGIHIRRPPRKDVTTLLALLIQHQSVSSRSDNKEKCKEVLKEKCKDLKEHKILKGLCGDNNDANANGTKKCNELGQELTEHARIVSEKIIKRLFITQQNKIVTWHELKTFLTERDCTRLLSDCFYFKGQGPLDKECDNLKAACYKKGLESQANQALQDKMKGKFHDTNDTLLNIQKELVKVCLGLKEKSDHLFVLCTQPKDGAVTLLNDLDMKTNLLQEDLNEKRDFPTKKDCKELRKKCDDLKQDFEELEWPCHTLEHHCNRLNIAEELEERFLEGKVKDLDKFDSCLKNLGEQCHEWNRKGRTQFALACVAQNITCKILTKSVKSKCIILKARMKKSNVVEAAKGEKTMEETCDSWEPYCRKFMSSCQNLTTAGGGECEKLSEECKSFTEKKELELKVVDQLKGHLVTKEKCKDELDKYCTQWANASNGLETLCKENGKGDNQVREELCKKLVEQVKKQCSGLQKKLAEASKELEKKTSEYEDIKKKAEDAMKKASLVLSKEKVENNKSENEVVPSAPAVPSGKDTKPFRLIRRDATVKVTEDEAKAFDLVAQA</sequence>
<dbReference type="OrthoDB" id="10257471at2759"/>
<feature type="coiled-coil region" evidence="1">
    <location>
        <begin position="170"/>
        <end position="222"/>
    </location>
</feature>
<feature type="region of interest" description="Disordered" evidence="2">
    <location>
        <begin position="798"/>
        <end position="824"/>
    </location>
</feature>
<evidence type="ECO:0000313" key="5">
    <source>
        <dbReference type="Proteomes" id="UP000053447"/>
    </source>
</evidence>
<dbReference type="InterPro" id="IPR021041">
    <property type="entry name" value="Maj_surf_glycoprot_2_C"/>
</dbReference>
<evidence type="ECO:0000259" key="3">
    <source>
        <dbReference type="Pfam" id="PF12373"/>
    </source>
</evidence>
<proteinExistence type="predicted"/>
<reference evidence="5" key="1">
    <citation type="journal article" date="2016" name="Nat. Commun.">
        <title>Genome analysis of three Pneumocystis species reveals adaptation mechanisms to life exclusively in mammalian hosts.</title>
        <authorList>
            <person name="Ma L."/>
            <person name="Chen Z."/>
            <person name="Huang D.W."/>
            <person name="Kutty G."/>
            <person name="Ishihara M."/>
            <person name="Wang H."/>
            <person name="Abouelleil A."/>
            <person name="Bishop L."/>
            <person name="Davey E."/>
            <person name="Deng R."/>
            <person name="Deng X."/>
            <person name="Fan L."/>
            <person name="Fantoni G."/>
            <person name="Fitzgerald M."/>
            <person name="Gogineni E."/>
            <person name="Goldberg J.M."/>
            <person name="Handley G."/>
            <person name="Hu X."/>
            <person name="Huber C."/>
            <person name="Jiao X."/>
            <person name="Jones K."/>
            <person name="Levin J.Z."/>
            <person name="Liu Y."/>
            <person name="Macdonald P."/>
            <person name="Melnikov A."/>
            <person name="Raley C."/>
            <person name="Sassi M."/>
            <person name="Sherman B.T."/>
            <person name="Song X."/>
            <person name="Sykes S."/>
            <person name="Tran B."/>
            <person name="Walsh L."/>
            <person name="Xia Y."/>
            <person name="Yang J."/>
            <person name="Young S."/>
            <person name="Zeng Q."/>
            <person name="Zheng X."/>
            <person name="Stephens R."/>
            <person name="Nusbaum C."/>
            <person name="Birren B.W."/>
            <person name="Azadi P."/>
            <person name="Lempicki R.A."/>
            <person name="Cuomo C.A."/>
            <person name="Kovacs J.A."/>
        </authorList>
    </citation>
    <scope>NUCLEOTIDE SEQUENCE [LARGE SCALE GENOMIC DNA]</scope>
    <source>
        <strain evidence="5">RU7</strain>
    </source>
</reference>
<dbReference type="RefSeq" id="XP_018228918.1">
    <property type="nucleotide sequence ID" value="XM_018375038.1"/>
</dbReference>
<feature type="compositionally biased region" description="Basic and acidic residues" evidence="2">
    <location>
        <begin position="798"/>
        <end position="807"/>
    </location>
</feature>
<evidence type="ECO:0000256" key="1">
    <source>
        <dbReference type="SAM" id="Coils"/>
    </source>
</evidence>
<feature type="non-terminal residue" evidence="4">
    <location>
        <position position="1"/>
    </location>
</feature>